<dbReference type="Gene3D" id="3.40.50.2000">
    <property type="entry name" value="Glycogen Phosphorylase B"/>
    <property type="match status" value="1"/>
</dbReference>
<evidence type="ECO:0000256" key="2">
    <source>
        <dbReference type="ARBA" id="ARBA00022679"/>
    </source>
</evidence>
<evidence type="ECO:0000259" key="3">
    <source>
        <dbReference type="Pfam" id="PF08323"/>
    </source>
</evidence>
<evidence type="ECO:0000313" key="5">
    <source>
        <dbReference type="Proteomes" id="UP000009376"/>
    </source>
</evidence>
<evidence type="ECO:0000256" key="1">
    <source>
        <dbReference type="ARBA" id="ARBA00022676"/>
    </source>
</evidence>
<dbReference type="Pfam" id="PF08323">
    <property type="entry name" value="Glyco_transf_5"/>
    <property type="match status" value="1"/>
</dbReference>
<keyword evidence="1" id="KW-0328">Glycosyltransferase</keyword>
<keyword evidence="2 4" id="KW-0808">Transferase</keyword>
<evidence type="ECO:0000313" key="4">
    <source>
        <dbReference type="EMBL" id="EFD92532.1"/>
    </source>
</evidence>
<protein>
    <submittedName>
        <fullName evidence="4">Glycosyltransferase</fullName>
    </submittedName>
</protein>
<dbReference type="InterPro" id="IPR013534">
    <property type="entry name" value="Starch_synth_cat_dom"/>
</dbReference>
<dbReference type="EMBL" id="GG745580">
    <property type="protein sequence ID" value="EFD92532.1"/>
    <property type="molecule type" value="Genomic_DNA"/>
</dbReference>
<dbReference type="Proteomes" id="UP000009376">
    <property type="component" value="Unassembled WGS sequence"/>
</dbReference>
<sequence>MEILFLGWEFPPHSVGGLGTHSYNIIKALVKKGIKINVIIPFKDIADIRGVNFLSFTSKSSSIYNIKKTENVDEKESTLYNDVFNEVEEYKNMALKLSSNINFDVIHANDWVTGRAAIALKKKTGKKLNCQSVSYYLRYSRLR</sequence>
<dbReference type="AlphaFoldDB" id="D6GW76"/>
<dbReference type="SUPFAM" id="SSF53756">
    <property type="entry name" value="UDP-Glycosyltransferase/glycogen phosphorylase"/>
    <property type="match status" value="1"/>
</dbReference>
<reference evidence="4 5" key="1">
    <citation type="journal article" date="2010" name="Proc. Natl. Acad. Sci. U.S.A.">
        <title>Enigmatic, ultrasmall, uncultivated Archaea.</title>
        <authorList>
            <person name="Baker B.J."/>
            <person name="Comolli L.R."/>
            <person name="Dick G.J."/>
            <person name="Hauser L.J."/>
            <person name="Hyatt D."/>
            <person name="Dill B.D."/>
            <person name="Land M.L."/>
            <person name="Verberkmoes N.C."/>
            <person name="Hettich R.L."/>
            <person name="Banfield J.F."/>
        </authorList>
    </citation>
    <scope>NUCLEOTIDE SEQUENCE [LARGE SCALE GENOMIC DNA]</scope>
</reference>
<name>D6GW76_PARA5</name>
<gene>
    <name evidence="4" type="ORF">BJBARM5_0751</name>
</gene>
<accession>D6GW76</accession>
<feature type="domain" description="Starch synthase catalytic" evidence="3">
    <location>
        <begin position="3"/>
        <end position="126"/>
    </location>
</feature>
<proteinExistence type="predicted"/>
<organism evidence="4 5">
    <name type="scientific">Candidatus Parvarchaeum acidophilus ARMAN-5</name>
    <dbReference type="NCBI Taxonomy" id="662762"/>
    <lineage>
        <taxon>Archaea</taxon>
        <taxon>Candidatus Parvarchaeota</taxon>
        <taxon>Candidatus Parvarchaeum</taxon>
    </lineage>
</organism>
<dbReference type="GO" id="GO:0016757">
    <property type="term" value="F:glycosyltransferase activity"/>
    <property type="evidence" value="ECO:0007669"/>
    <property type="project" value="UniProtKB-KW"/>
</dbReference>